<proteinExistence type="predicted"/>
<evidence type="ECO:0000313" key="3">
    <source>
        <dbReference type="EMBL" id="GAA1161726.1"/>
    </source>
</evidence>
<dbReference type="InterPro" id="IPR009339">
    <property type="entry name" value="DUF998"/>
</dbReference>
<keyword evidence="2" id="KW-1133">Transmembrane helix</keyword>
<dbReference type="Proteomes" id="UP001501371">
    <property type="component" value="Unassembled WGS sequence"/>
</dbReference>
<keyword evidence="4" id="KW-1185">Reference proteome</keyword>
<feature type="transmembrane region" description="Helical" evidence="2">
    <location>
        <begin position="188"/>
        <end position="208"/>
    </location>
</feature>
<evidence type="ECO:0000313" key="4">
    <source>
        <dbReference type="Proteomes" id="UP001501371"/>
    </source>
</evidence>
<keyword evidence="2" id="KW-0812">Transmembrane</keyword>
<feature type="compositionally biased region" description="Basic and acidic residues" evidence="1">
    <location>
        <begin position="1"/>
        <end position="24"/>
    </location>
</feature>
<evidence type="ECO:0000256" key="1">
    <source>
        <dbReference type="SAM" id="MobiDB-lite"/>
    </source>
</evidence>
<name>A0ABN1URV8_9ACTN</name>
<dbReference type="RefSeq" id="WP_344272691.1">
    <property type="nucleotide sequence ID" value="NZ_BAAAKV010000012.1"/>
</dbReference>
<accession>A0ABN1URV8</accession>
<feature type="transmembrane region" description="Helical" evidence="2">
    <location>
        <begin position="228"/>
        <end position="244"/>
    </location>
</feature>
<evidence type="ECO:0000256" key="2">
    <source>
        <dbReference type="SAM" id="Phobius"/>
    </source>
</evidence>
<reference evidence="3 4" key="1">
    <citation type="journal article" date="2019" name="Int. J. Syst. Evol. Microbiol.">
        <title>The Global Catalogue of Microorganisms (GCM) 10K type strain sequencing project: providing services to taxonomists for standard genome sequencing and annotation.</title>
        <authorList>
            <consortium name="The Broad Institute Genomics Platform"/>
            <consortium name="The Broad Institute Genome Sequencing Center for Infectious Disease"/>
            <person name="Wu L."/>
            <person name="Ma J."/>
        </authorList>
    </citation>
    <scope>NUCLEOTIDE SEQUENCE [LARGE SCALE GENOMIC DNA]</scope>
    <source>
        <strain evidence="3 4">JCM 12696</strain>
    </source>
</reference>
<feature type="transmembrane region" description="Helical" evidence="2">
    <location>
        <begin position="156"/>
        <end position="176"/>
    </location>
</feature>
<organism evidence="3 4">
    <name type="scientific">Streptomyces hebeiensis</name>
    <dbReference type="NCBI Taxonomy" id="229486"/>
    <lineage>
        <taxon>Bacteria</taxon>
        <taxon>Bacillati</taxon>
        <taxon>Actinomycetota</taxon>
        <taxon>Actinomycetes</taxon>
        <taxon>Kitasatosporales</taxon>
        <taxon>Streptomycetaceae</taxon>
        <taxon>Streptomyces</taxon>
    </lineage>
</organism>
<feature type="region of interest" description="Disordered" evidence="1">
    <location>
        <begin position="1"/>
        <end position="33"/>
    </location>
</feature>
<gene>
    <name evidence="3" type="ORF">GCM10009654_17850</name>
</gene>
<keyword evidence="2" id="KW-0472">Membrane</keyword>
<dbReference type="EMBL" id="BAAAKV010000012">
    <property type="protein sequence ID" value="GAA1161726.1"/>
    <property type="molecule type" value="Genomic_DNA"/>
</dbReference>
<feature type="transmembrane region" description="Helical" evidence="2">
    <location>
        <begin position="92"/>
        <end position="114"/>
    </location>
</feature>
<feature type="transmembrane region" description="Helical" evidence="2">
    <location>
        <begin position="40"/>
        <end position="60"/>
    </location>
</feature>
<feature type="transmembrane region" description="Helical" evidence="2">
    <location>
        <begin position="126"/>
        <end position="144"/>
    </location>
</feature>
<comment type="caution">
    <text evidence="3">The sequence shown here is derived from an EMBL/GenBank/DDBJ whole genome shotgun (WGS) entry which is preliminary data.</text>
</comment>
<evidence type="ECO:0008006" key="5">
    <source>
        <dbReference type="Google" id="ProtNLM"/>
    </source>
</evidence>
<protein>
    <recommendedName>
        <fullName evidence="5">DUF998 domain-containing protein</fullName>
    </recommendedName>
</protein>
<dbReference type="Pfam" id="PF06197">
    <property type="entry name" value="DUF998"/>
    <property type="match status" value="1"/>
</dbReference>
<sequence>MTEHIDSRSSTGREEPGNDARHEMATSGTHLPPQRRTAGALLIAGPAIFLLGEFIAAAAWTDPAYSYTHHFISNLGVHGPSTLFGQYMYSPLAWAMNAGFLLFGITILTGVATLRDLSGGRRWATLVPATLLAVGGVLLALFPGSGEALENGTGEFHSMGAFAGFIGGNALALVLGGRRRRIGLSPRMGTALIAAGLTGLLSMTLYLAMIFTAGDTPVGIIGLIERGAVHPFLIGLVCAGASLWKRQTVNAPTARAITTGRAA</sequence>